<reference evidence="1 2" key="3">
    <citation type="journal article" date="2022" name="Microbiol. Spectr.">
        <title>Folding features and dynamics of 3D genome architecture in plant fungal pathogens.</title>
        <authorList>
            <person name="Xia C."/>
        </authorList>
    </citation>
    <scope>NUCLEOTIDE SEQUENCE [LARGE SCALE GENOMIC DNA]</scope>
    <source>
        <strain evidence="1 2">93-210</strain>
    </source>
</reference>
<proteinExistence type="predicted"/>
<reference evidence="2" key="1">
    <citation type="journal article" date="2018" name="BMC Genomics">
        <title>Genomic insights into host adaptation between the wheat stripe rust pathogen (Puccinia striiformis f. sp. tritici) and the barley stripe rust pathogen (Puccinia striiformis f. sp. hordei).</title>
        <authorList>
            <person name="Xia C."/>
            <person name="Wang M."/>
            <person name="Yin C."/>
            <person name="Cornejo O.E."/>
            <person name="Hulbert S.H."/>
            <person name="Chen X."/>
        </authorList>
    </citation>
    <scope>NUCLEOTIDE SEQUENCE [LARGE SCALE GENOMIC DNA]</scope>
    <source>
        <strain evidence="2">93-210</strain>
    </source>
</reference>
<keyword evidence="2" id="KW-1185">Reference proteome</keyword>
<sequence length="425" mass="47655">MKRKQPNPLTTSEINQEPEIIDVDNIESSHTSNAQSGSNKRSWVWSHMKESNDGKTVICQVAKKNGEICGTALKKDKSSSTKTFHGHLLLIHRLADPNLTKKTKMNQMSLDKWSKSGTCQPKVKLNSKTLKSAIVYMVAQYATPMIDSINQTSIATHIARMHHQSENTIKTNYISKQISISFTQDAWTAPNFTAFMTVTAHFIDEKFIMRNLTLAVPQVEGNHSGNFFAELFYNVLEKYSAINVMHTITADNASVNNKMARELDLQIPHFSSATHILGCVAHVINLAAKLGVAALGSTDNDNDGDKISMASLDSESNTGAGINTRTIIKRVHGMCTWVRFSPQRRERFAVAVHSCQPELHAKKIRGFEIDVSTRWNSTFLMFQRAILLEKSYTHFCQQNKEVASFILSTAEWNQARTMMKFLGKA</sequence>
<comment type="caution">
    <text evidence="1">The sequence shown here is derived from an EMBL/GenBank/DDBJ whole genome shotgun (WGS) entry which is preliminary data.</text>
</comment>
<protein>
    <submittedName>
        <fullName evidence="1">Uncharacterized protein</fullName>
    </submittedName>
</protein>
<gene>
    <name evidence="1" type="ORF">MJO28_013121</name>
</gene>
<accession>A0ACC0DXN1</accession>
<dbReference type="EMBL" id="CM045877">
    <property type="protein sequence ID" value="KAI7940836.1"/>
    <property type="molecule type" value="Genomic_DNA"/>
</dbReference>
<organism evidence="1 2">
    <name type="scientific">Puccinia striiformis f. sp. tritici</name>
    <dbReference type="NCBI Taxonomy" id="168172"/>
    <lineage>
        <taxon>Eukaryota</taxon>
        <taxon>Fungi</taxon>
        <taxon>Dikarya</taxon>
        <taxon>Basidiomycota</taxon>
        <taxon>Pucciniomycotina</taxon>
        <taxon>Pucciniomycetes</taxon>
        <taxon>Pucciniales</taxon>
        <taxon>Pucciniaceae</taxon>
        <taxon>Puccinia</taxon>
    </lineage>
</organism>
<evidence type="ECO:0000313" key="2">
    <source>
        <dbReference type="Proteomes" id="UP001060170"/>
    </source>
</evidence>
<dbReference type="Proteomes" id="UP001060170">
    <property type="component" value="Chromosome 13"/>
</dbReference>
<reference evidence="2" key="2">
    <citation type="journal article" date="2018" name="Mol. Plant Microbe Interact.">
        <title>Genome sequence resources for the wheat stripe rust pathogen (Puccinia striiformis f. sp. tritici) and the barley stripe rust pathogen (Puccinia striiformis f. sp. hordei).</title>
        <authorList>
            <person name="Xia C."/>
            <person name="Wang M."/>
            <person name="Yin C."/>
            <person name="Cornejo O.E."/>
            <person name="Hulbert S.H."/>
            <person name="Chen X."/>
        </authorList>
    </citation>
    <scope>NUCLEOTIDE SEQUENCE [LARGE SCALE GENOMIC DNA]</scope>
    <source>
        <strain evidence="2">93-210</strain>
    </source>
</reference>
<evidence type="ECO:0000313" key="1">
    <source>
        <dbReference type="EMBL" id="KAI7940836.1"/>
    </source>
</evidence>
<name>A0ACC0DXN1_9BASI</name>